<dbReference type="Gene3D" id="1.10.10.60">
    <property type="entry name" value="Homeodomain-like"/>
    <property type="match status" value="1"/>
</dbReference>
<dbReference type="Proteomes" id="UP000192285">
    <property type="component" value="Unassembled WGS sequence"/>
</dbReference>
<dbReference type="GO" id="GO:0003677">
    <property type="term" value="F:DNA binding"/>
    <property type="evidence" value="ECO:0007669"/>
    <property type="project" value="InterPro"/>
</dbReference>
<evidence type="ECO:0000256" key="1">
    <source>
        <dbReference type="ARBA" id="ARBA00009964"/>
    </source>
</evidence>
<name>A0AB36LEK2_KLEPN</name>
<feature type="coiled-coil region" evidence="2">
    <location>
        <begin position="85"/>
        <end position="112"/>
    </location>
</feature>
<dbReference type="Pfam" id="PF01527">
    <property type="entry name" value="HTH_Tnp_1"/>
    <property type="match status" value="1"/>
</dbReference>
<dbReference type="GO" id="GO:0006313">
    <property type="term" value="P:DNA transposition"/>
    <property type="evidence" value="ECO:0007669"/>
    <property type="project" value="InterPro"/>
</dbReference>
<evidence type="ECO:0000313" key="4">
    <source>
        <dbReference type="EMBL" id="OQZ60232.1"/>
    </source>
</evidence>
<dbReference type="EMBL" id="MUMT01000006">
    <property type="protein sequence ID" value="OQZ60232.1"/>
    <property type="molecule type" value="Genomic_DNA"/>
</dbReference>
<dbReference type="GO" id="GO:0004803">
    <property type="term" value="F:transposase activity"/>
    <property type="evidence" value="ECO:0007669"/>
    <property type="project" value="InterPro"/>
</dbReference>
<dbReference type="InterPro" id="IPR051839">
    <property type="entry name" value="RD_transcriptional_regulator"/>
</dbReference>
<protein>
    <recommendedName>
        <fullName evidence="6">Transposase</fullName>
    </recommendedName>
</protein>
<evidence type="ECO:0008006" key="6">
    <source>
        <dbReference type="Google" id="ProtNLM"/>
    </source>
</evidence>
<comment type="caution">
    <text evidence="4">The sequence shown here is derived from an EMBL/GenBank/DDBJ whole genome shotgun (WGS) entry which is preliminary data.</text>
</comment>
<feature type="compositionally biased region" description="Basic and acidic residues" evidence="3">
    <location>
        <begin position="10"/>
        <end position="29"/>
    </location>
</feature>
<reference evidence="4 5" key="1">
    <citation type="journal article" date="2017" name="Clin. Microbiol. Infect.">
        <title>Clonal or not clonal? Investigating hospital outbreaks of KPC-producing Klebsiella pneumoniae with whole-genome sequencing.</title>
        <authorList>
            <person name="Ruppe E."/>
            <person name="Olearo F."/>
            <person name="Pires D."/>
            <person name="Baud D."/>
            <person name="Renzi G."/>
            <person name="Cherkaoui A."/>
            <person name="Goldenberger D."/>
            <person name="Huttner A."/>
            <person name="Francois P."/>
            <person name="Harbarth S."/>
            <person name="Schrenzel J."/>
        </authorList>
    </citation>
    <scope>NUCLEOTIDE SEQUENCE [LARGE SCALE GENOMIC DNA]</scope>
    <source>
        <strain evidence="4 5">KPN_KPC_HUG_B2</strain>
    </source>
</reference>
<evidence type="ECO:0000313" key="5">
    <source>
        <dbReference type="Proteomes" id="UP000192285"/>
    </source>
</evidence>
<dbReference type="SUPFAM" id="SSF46689">
    <property type="entry name" value="Homeodomain-like"/>
    <property type="match status" value="1"/>
</dbReference>
<proteinExistence type="inferred from homology"/>
<accession>A0AB36LEK2</accession>
<feature type="region of interest" description="Disordered" evidence="3">
    <location>
        <begin position="1"/>
        <end position="29"/>
    </location>
</feature>
<dbReference type="InterPro" id="IPR002514">
    <property type="entry name" value="Transposase_8"/>
</dbReference>
<dbReference type="PANTHER" id="PTHR33215">
    <property type="entry name" value="PROTEIN DISTAL ANTENNA"/>
    <property type="match status" value="1"/>
</dbReference>
<gene>
    <name evidence="4" type="ORF">B0W93_11530</name>
</gene>
<dbReference type="InterPro" id="IPR009057">
    <property type="entry name" value="Homeodomain-like_sf"/>
</dbReference>
<dbReference type="AlphaFoldDB" id="A0AB36LEK2"/>
<comment type="similarity">
    <text evidence="1">Belongs to the transposase 8 family.</text>
</comment>
<keyword evidence="2" id="KW-0175">Coiled coil</keyword>
<evidence type="ECO:0000256" key="2">
    <source>
        <dbReference type="SAM" id="Coils"/>
    </source>
</evidence>
<organism evidence="4 5">
    <name type="scientific">Klebsiella pneumoniae subsp. pneumoniae</name>
    <dbReference type="NCBI Taxonomy" id="72407"/>
    <lineage>
        <taxon>Bacteria</taxon>
        <taxon>Pseudomonadati</taxon>
        <taxon>Pseudomonadota</taxon>
        <taxon>Gammaproteobacteria</taxon>
        <taxon>Enterobacterales</taxon>
        <taxon>Enterobacteriaceae</taxon>
        <taxon>Klebsiella/Raoultella group</taxon>
        <taxon>Klebsiella</taxon>
        <taxon>Klebsiella pneumoniae complex</taxon>
    </lineage>
</organism>
<dbReference type="PANTHER" id="PTHR33215:SF12">
    <property type="entry name" value="TRANSPOSASE INSN FOR INSERTION SEQUENCE ELEMENT IS911A-RELATED"/>
    <property type="match status" value="1"/>
</dbReference>
<evidence type="ECO:0000256" key="3">
    <source>
        <dbReference type="SAM" id="MobiDB-lite"/>
    </source>
</evidence>
<sequence length="121" mass="13989">MDTLIGCFPPDKEHEEMTDKTTDTTKNRRTFDPAFKLQVARMVREQGVSVSQVCREMKLTESVVRRWVHQLDDESAGRPGIGKPLTAEQQRIRELEAEVRRLKSDNELLKKASAFFAREIK</sequence>